<dbReference type="OrthoDB" id="1925334at2759"/>
<dbReference type="GO" id="GO:0010181">
    <property type="term" value="F:FMN binding"/>
    <property type="evidence" value="ECO:0007669"/>
    <property type="project" value="InterPro"/>
</dbReference>
<sequence>MLSLHDFERAAEATLKPKSWAYYYSGADDGQTFKQNHAIWDEVKLRPRVLRDVSGELDLRTSIVGCESRLPFMISPAAMGKLAHSDGEICLVKGAAQAGIHYCPSNHASVAHRDMAAAAVSSQALFFQLYMHRDRGRSESQLAEAKQLGFKAVVVTVDTPFPGKRELDLRTGLDETSIELTNPGQKVGDRVSAIAQTSATIDASLSWSDFAWLKKASQGLPIIVKGIHTVEDALLAVEHGASGLMLSNHGGRQVNTASTPLETLLELRLHAPHLLDGAPSRPTILVDGGIRRGTDVVKALCLGATAVSLARPFMYSLVYGAEGVARAASVLEDEVARAMRLLGATSVRELGPEFVNARKVERRVWRGAGSKL</sequence>
<evidence type="ECO:0000259" key="6">
    <source>
        <dbReference type="PROSITE" id="PS51349"/>
    </source>
</evidence>
<evidence type="ECO:0000256" key="5">
    <source>
        <dbReference type="PIRSR" id="PIRSR000138-2"/>
    </source>
</evidence>
<evidence type="ECO:0000313" key="8">
    <source>
        <dbReference type="Proteomes" id="UP000243876"/>
    </source>
</evidence>
<accession>A0A0D6ERA4</accession>
<dbReference type="PROSITE" id="PS00557">
    <property type="entry name" value="FMN_HYDROXY_ACID_DH_1"/>
    <property type="match status" value="1"/>
</dbReference>
<evidence type="ECO:0000256" key="1">
    <source>
        <dbReference type="ARBA" id="ARBA00001917"/>
    </source>
</evidence>
<dbReference type="Pfam" id="PF01070">
    <property type="entry name" value="FMN_dh"/>
    <property type="match status" value="1"/>
</dbReference>
<dbReference type="Gene3D" id="3.20.20.70">
    <property type="entry name" value="Aldolase class I"/>
    <property type="match status" value="1"/>
</dbReference>
<name>A0A0D6ERA4_SPOSA</name>
<dbReference type="EMBL" id="CENE01000027">
    <property type="protein sequence ID" value="CEQ42484.1"/>
    <property type="molecule type" value="Genomic_DNA"/>
</dbReference>
<feature type="domain" description="FMN hydroxy acid dehydrogenase" evidence="6">
    <location>
        <begin position="1"/>
        <end position="360"/>
    </location>
</feature>
<evidence type="ECO:0000256" key="3">
    <source>
        <dbReference type="ARBA" id="ARBA00024042"/>
    </source>
</evidence>
<keyword evidence="5" id="KW-0285">Flavoprotein</keyword>
<feature type="active site" description="Proton acceptor" evidence="4">
    <location>
        <position position="249"/>
    </location>
</feature>
<evidence type="ECO:0000256" key="2">
    <source>
        <dbReference type="ARBA" id="ARBA00023002"/>
    </source>
</evidence>
<keyword evidence="8" id="KW-1185">Reference proteome</keyword>
<dbReference type="InterPro" id="IPR000262">
    <property type="entry name" value="FMN-dep_DH"/>
</dbReference>
<protein>
    <submittedName>
        <fullName evidence="7">SPOSA6832_04289-mRNA-1:cds</fullName>
    </submittedName>
</protein>
<feature type="binding site" evidence="5">
    <location>
        <position position="247"/>
    </location>
    <ligand>
        <name>FMN</name>
        <dbReference type="ChEBI" id="CHEBI:58210"/>
    </ligand>
</feature>
<feature type="binding site" evidence="5">
    <location>
        <position position="128"/>
    </location>
    <ligand>
        <name>FMN</name>
        <dbReference type="ChEBI" id="CHEBI:58210"/>
    </ligand>
</feature>
<feature type="binding site" evidence="5">
    <location>
        <position position="105"/>
    </location>
    <ligand>
        <name>FMN</name>
        <dbReference type="ChEBI" id="CHEBI:58210"/>
    </ligand>
</feature>
<keyword evidence="5" id="KW-0288">FMN</keyword>
<dbReference type="PIRSF" id="PIRSF000138">
    <property type="entry name" value="Al-hdrx_acd_dh"/>
    <property type="match status" value="1"/>
</dbReference>
<feature type="binding site" evidence="5">
    <location>
        <position position="22"/>
    </location>
    <ligand>
        <name>glyoxylate</name>
        <dbReference type="ChEBI" id="CHEBI:36655"/>
    </ligand>
</feature>
<dbReference type="InterPro" id="IPR013785">
    <property type="entry name" value="Aldolase_TIM"/>
</dbReference>
<proteinExistence type="inferred from homology"/>
<feature type="binding site" evidence="5">
    <location>
        <position position="156"/>
    </location>
    <ligand>
        <name>FMN</name>
        <dbReference type="ChEBI" id="CHEBI:58210"/>
    </ligand>
</feature>
<reference evidence="8" key="1">
    <citation type="submission" date="2015-02" db="EMBL/GenBank/DDBJ databases">
        <authorList>
            <person name="Gon?alves P."/>
        </authorList>
    </citation>
    <scope>NUCLEOTIDE SEQUENCE [LARGE SCALE GENOMIC DNA]</scope>
</reference>
<evidence type="ECO:0000256" key="4">
    <source>
        <dbReference type="PIRSR" id="PIRSR000138-1"/>
    </source>
</evidence>
<dbReference type="InterPro" id="IPR012133">
    <property type="entry name" value="Alpha-hydoxy_acid_DH_FMN"/>
</dbReference>
<dbReference type="Proteomes" id="UP000243876">
    <property type="component" value="Unassembled WGS sequence"/>
</dbReference>
<dbReference type="SUPFAM" id="SSF51395">
    <property type="entry name" value="FMN-linked oxidoreductases"/>
    <property type="match status" value="1"/>
</dbReference>
<gene>
    <name evidence="7" type="primary">SPOSA6832_04289</name>
</gene>
<feature type="binding site" evidence="5">
    <location>
        <begin position="287"/>
        <end position="291"/>
    </location>
    <ligand>
        <name>FMN</name>
        <dbReference type="ChEBI" id="CHEBI:58210"/>
    </ligand>
</feature>
<dbReference type="AlphaFoldDB" id="A0A0D6ERA4"/>
<keyword evidence="2" id="KW-0560">Oxidoreductase</keyword>
<dbReference type="PANTHER" id="PTHR10578:SF104">
    <property type="entry name" value="CYTOCHROME B2, MITOCHONDRIAL-RELATED"/>
    <property type="match status" value="1"/>
</dbReference>
<feature type="binding site" evidence="5">
    <location>
        <position position="225"/>
    </location>
    <ligand>
        <name>FMN</name>
        <dbReference type="ChEBI" id="CHEBI:58210"/>
    </ligand>
</feature>
<organism evidence="7 8">
    <name type="scientific">Sporidiobolus salmonicolor</name>
    <name type="common">Yeast-like fungus</name>
    <name type="synonym">Sporobolomyces salmonicolor</name>
    <dbReference type="NCBI Taxonomy" id="5005"/>
    <lineage>
        <taxon>Eukaryota</taxon>
        <taxon>Fungi</taxon>
        <taxon>Dikarya</taxon>
        <taxon>Basidiomycota</taxon>
        <taxon>Pucciniomycotina</taxon>
        <taxon>Microbotryomycetes</taxon>
        <taxon>Sporidiobolales</taxon>
        <taxon>Sporidiobolaceae</taxon>
        <taxon>Sporobolomyces</taxon>
    </lineage>
</organism>
<dbReference type="PANTHER" id="PTHR10578">
    <property type="entry name" value="S -2-HYDROXY-ACID OXIDASE-RELATED"/>
    <property type="match status" value="1"/>
</dbReference>
<evidence type="ECO:0000313" key="7">
    <source>
        <dbReference type="EMBL" id="CEQ42484.1"/>
    </source>
</evidence>
<dbReference type="InterPro" id="IPR037396">
    <property type="entry name" value="FMN_HAD"/>
</dbReference>
<feature type="binding site" evidence="5">
    <location>
        <position position="130"/>
    </location>
    <ligand>
        <name>FMN</name>
        <dbReference type="ChEBI" id="CHEBI:58210"/>
    </ligand>
</feature>
<comment type="cofactor">
    <cofactor evidence="1">
        <name>FMN</name>
        <dbReference type="ChEBI" id="CHEBI:58210"/>
    </cofactor>
</comment>
<feature type="binding site" evidence="5">
    <location>
        <position position="249"/>
    </location>
    <ligand>
        <name>glyoxylate</name>
        <dbReference type="ChEBI" id="CHEBI:36655"/>
    </ligand>
</feature>
<dbReference type="InterPro" id="IPR008259">
    <property type="entry name" value="FMN_hydac_DH_AS"/>
</dbReference>
<feature type="binding site" evidence="5">
    <location>
        <position position="252"/>
    </location>
    <ligand>
        <name>glyoxylate</name>
        <dbReference type="ChEBI" id="CHEBI:36655"/>
    </ligand>
</feature>
<feature type="binding site" evidence="5">
    <location>
        <begin position="76"/>
        <end position="78"/>
    </location>
    <ligand>
        <name>FMN</name>
        <dbReference type="ChEBI" id="CHEBI:58210"/>
    </ligand>
</feature>
<comment type="similarity">
    <text evidence="3">Belongs to the FMN-dependent alpha-hydroxy acid dehydrogenase family.</text>
</comment>
<dbReference type="PROSITE" id="PS51349">
    <property type="entry name" value="FMN_HYDROXY_ACID_DH_2"/>
    <property type="match status" value="1"/>
</dbReference>
<feature type="binding site" evidence="5">
    <location>
        <position position="165"/>
    </location>
    <ligand>
        <name>glyoxylate</name>
        <dbReference type="ChEBI" id="CHEBI:36655"/>
    </ligand>
</feature>
<dbReference type="GO" id="GO:0016491">
    <property type="term" value="F:oxidoreductase activity"/>
    <property type="evidence" value="ECO:0007669"/>
    <property type="project" value="UniProtKB-KW"/>
</dbReference>